<sequence length="573" mass="65081">MPVPDVNAKRTVNTYDPDGKRLVSVWAANYTVLMTDLVATRMADGTERYPLEAVEAMFNSLFPDEFRGIIPIFDHREVDRLLDERDELLNTYNKLKERQSRSYQTMYAKRVNDVMTAVDAAWYDLQQCERAVVLAREAALQSDPGPSCFVVFATQKAAAQAAQCLLHSGSRRNFRVQPAPGPDNVNWQSVLYRRNQSMRRVFFIMPMIILLILFPSGIFTVGISMACNVEPPSGLRGFLTWYCSEEAVVFQSIVSGLLPPILLTLWEVFVVSFFMMYLVQAQNVHASLSNTDRRFLRYYYVWVFVNVLMGGITGGALTGFVEDLMDSSNTTYSLQQHLGRVLPISSNFFLVFVFFRAVYLPVQRLIVPHPGIICWAVRKYLCIFKCAVTPRDRTIKYSPRGVRMGREVGVFLMTVMLGLTFCLIAPVMAPACVLFFVMNFVVWRYHVLYVYERGYESNGSMWFTVVELTVWALLISQVFTSFVLFSKAAWIPGLALYLTVPYYLYRYYVNLRSEFGSGSAWSVPLGEAAKAPPADFSAEIYTHPSLRPAAMGWHPDVGKVWRGYPGVAGKTTF</sequence>
<reference evidence="4 5" key="1">
    <citation type="journal article" date="2009" name="Science">
        <title>Green evolution and dynamic adaptations revealed by genomes of the marine picoeukaryotes Micromonas.</title>
        <authorList>
            <person name="Worden A.Z."/>
            <person name="Lee J.H."/>
            <person name="Mock T."/>
            <person name="Rouze P."/>
            <person name="Simmons M.P."/>
            <person name="Aerts A.L."/>
            <person name="Allen A.E."/>
            <person name="Cuvelier M.L."/>
            <person name="Derelle E."/>
            <person name="Everett M.V."/>
            <person name="Foulon E."/>
            <person name="Grimwood J."/>
            <person name="Gundlach H."/>
            <person name="Henrissat B."/>
            <person name="Napoli C."/>
            <person name="McDonald S.M."/>
            <person name="Parker M.S."/>
            <person name="Rombauts S."/>
            <person name="Salamov A."/>
            <person name="Von Dassow P."/>
            <person name="Badger J.H."/>
            <person name="Coutinho P.M."/>
            <person name="Demir E."/>
            <person name="Dubchak I."/>
            <person name="Gentemann C."/>
            <person name="Eikrem W."/>
            <person name="Gready J.E."/>
            <person name="John U."/>
            <person name="Lanier W."/>
            <person name="Lindquist E.A."/>
            <person name="Lucas S."/>
            <person name="Mayer K.F."/>
            <person name="Moreau H."/>
            <person name="Not F."/>
            <person name="Otillar R."/>
            <person name="Panaud O."/>
            <person name="Pangilinan J."/>
            <person name="Paulsen I."/>
            <person name="Piegu B."/>
            <person name="Poliakov A."/>
            <person name="Robbens S."/>
            <person name="Schmutz J."/>
            <person name="Toulza E."/>
            <person name="Wyss T."/>
            <person name="Zelensky A."/>
            <person name="Zhou K."/>
            <person name="Armbrust E.V."/>
            <person name="Bhattacharya D."/>
            <person name="Goodenough U.W."/>
            <person name="Van de Peer Y."/>
            <person name="Grigoriev I.V."/>
        </authorList>
    </citation>
    <scope>NUCLEOTIDE SEQUENCE [LARGE SCALE GENOMIC DNA]</scope>
    <source>
        <strain evidence="5">RCC299 / NOUM17</strain>
    </source>
</reference>
<feature type="transmembrane region" description="Helical" evidence="1">
    <location>
        <begin position="257"/>
        <end position="279"/>
    </location>
</feature>
<feature type="transmembrane region" description="Helical" evidence="1">
    <location>
        <begin position="201"/>
        <end position="226"/>
    </location>
</feature>
<dbReference type="KEGG" id="mis:MICPUN_53640"/>
<organism evidence="4 5">
    <name type="scientific">Micromonas commoda (strain RCC299 / NOUM17 / CCMP2709)</name>
    <name type="common">Picoplanktonic green alga</name>
    <dbReference type="NCBI Taxonomy" id="296587"/>
    <lineage>
        <taxon>Eukaryota</taxon>
        <taxon>Viridiplantae</taxon>
        <taxon>Chlorophyta</taxon>
        <taxon>Mamiellophyceae</taxon>
        <taxon>Mamiellales</taxon>
        <taxon>Mamiellaceae</taxon>
        <taxon>Micromonas</taxon>
    </lineage>
</organism>
<dbReference type="OMA" id="MFELANI"/>
<feature type="transmembrane region" description="Helical" evidence="1">
    <location>
        <begin position="488"/>
        <end position="505"/>
    </location>
</feature>
<keyword evidence="5" id="KW-1185">Reference proteome</keyword>
<feature type="transmembrane region" description="Helical" evidence="1">
    <location>
        <begin position="341"/>
        <end position="359"/>
    </location>
</feature>
<dbReference type="GeneID" id="8246923"/>
<dbReference type="eggNOG" id="KOG1134">
    <property type="taxonomic scope" value="Eukaryota"/>
</dbReference>
<gene>
    <name evidence="4" type="ORF">MICPUN_53640</name>
</gene>
<keyword evidence="1" id="KW-0812">Transmembrane</keyword>
<dbReference type="GO" id="GO:0005227">
    <property type="term" value="F:calcium-activated cation channel activity"/>
    <property type="evidence" value="ECO:0007669"/>
    <property type="project" value="InterPro"/>
</dbReference>
<dbReference type="InterPro" id="IPR027815">
    <property type="entry name" value="CSC1/OSCA1-like_cyt"/>
</dbReference>
<protein>
    <recommendedName>
        <fullName evidence="6">ERD4-related membrane protein</fullName>
    </recommendedName>
</protein>
<feature type="transmembrane region" description="Helical" evidence="1">
    <location>
        <begin position="299"/>
        <end position="321"/>
    </location>
</feature>
<feature type="domain" description="CSC1/OSCA1-like cytosolic" evidence="3">
    <location>
        <begin position="30"/>
        <end position="188"/>
    </location>
</feature>
<feature type="transmembrane region" description="Helical" evidence="1">
    <location>
        <begin position="463"/>
        <end position="482"/>
    </location>
</feature>
<dbReference type="Proteomes" id="UP000002009">
    <property type="component" value="Chromosome 10"/>
</dbReference>
<evidence type="ECO:0008006" key="6">
    <source>
        <dbReference type="Google" id="ProtNLM"/>
    </source>
</evidence>
<evidence type="ECO:0000313" key="5">
    <source>
        <dbReference type="Proteomes" id="UP000002009"/>
    </source>
</evidence>
<dbReference type="InterPro" id="IPR003864">
    <property type="entry name" value="CSC1/OSCA1-like_7TM"/>
</dbReference>
<dbReference type="Pfam" id="PF02714">
    <property type="entry name" value="RSN1_7TM"/>
    <property type="match status" value="1"/>
</dbReference>
<dbReference type="GO" id="GO:0005886">
    <property type="term" value="C:plasma membrane"/>
    <property type="evidence" value="ECO:0007669"/>
    <property type="project" value="TreeGrafter"/>
</dbReference>
<evidence type="ECO:0000259" key="2">
    <source>
        <dbReference type="Pfam" id="PF02714"/>
    </source>
</evidence>
<evidence type="ECO:0000259" key="3">
    <source>
        <dbReference type="Pfam" id="PF14703"/>
    </source>
</evidence>
<dbReference type="OrthoDB" id="498693at2759"/>
<keyword evidence="1" id="KW-1133">Transmembrane helix</keyword>
<dbReference type="FunCoup" id="C1FHZ3">
    <property type="interactions" value="1011"/>
</dbReference>
<proteinExistence type="predicted"/>
<evidence type="ECO:0000313" key="4">
    <source>
        <dbReference type="EMBL" id="ACO69633.1"/>
    </source>
</evidence>
<accession>C1FHZ3</accession>
<feature type="transmembrane region" description="Helical" evidence="1">
    <location>
        <begin position="408"/>
        <end position="427"/>
    </location>
</feature>
<evidence type="ECO:0000256" key="1">
    <source>
        <dbReference type="SAM" id="Phobius"/>
    </source>
</evidence>
<dbReference type="InParanoid" id="C1FHZ3"/>
<feature type="transmembrane region" description="Helical" evidence="1">
    <location>
        <begin position="433"/>
        <end position="451"/>
    </location>
</feature>
<dbReference type="PANTHER" id="PTHR13018:SF5">
    <property type="entry name" value="RE44586P"/>
    <property type="match status" value="1"/>
</dbReference>
<dbReference type="PANTHER" id="PTHR13018">
    <property type="entry name" value="PROBABLE MEMBRANE PROTEIN DUF221-RELATED"/>
    <property type="match status" value="1"/>
</dbReference>
<feature type="domain" description="CSC1/OSCA1-like 7TM region" evidence="2">
    <location>
        <begin position="202"/>
        <end position="480"/>
    </location>
</feature>
<dbReference type="AlphaFoldDB" id="C1FHZ3"/>
<dbReference type="InterPro" id="IPR045122">
    <property type="entry name" value="Csc1-like"/>
</dbReference>
<name>C1FHZ3_MICCC</name>
<dbReference type="RefSeq" id="XP_002508375.1">
    <property type="nucleotide sequence ID" value="XM_002508329.1"/>
</dbReference>
<dbReference type="EMBL" id="CP001576">
    <property type="protein sequence ID" value="ACO69633.1"/>
    <property type="molecule type" value="Genomic_DNA"/>
</dbReference>
<keyword evidence="1" id="KW-0472">Membrane</keyword>
<dbReference type="Pfam" id="PF14703">
    <property type="entry name" value="PHM7_cyt"/>
    <property type="match status" value="1"/>
</dbReference>